<keyword evidence="7" id="KW-0472">Membrane</keyword>
<keyword evidence="7" id="KW-1133">Transmembrane helix</keyword>
<evidence type="ECO:0000256" key="7">
    <source>
        <dbReference type="SAM" id="Phobius"/>
    </source>
</evidence>
<dbReference type="InterPro" id="IPR050987">
    <property type="entry name" value="AtrR-like"/>
</dbReference>
<dbReference type="PANTHER" id="PTHR46910">
    <property type="entry name" value="TRANSCRIPTION FACTOR PDR1"/>
    <property type="match status" value="1"/>
</dbReference>
<dbReference type="Pfam" id="PF00172">
    <property type="entry name" value="Zn_clus"/>
    <property type="match status" value="1"/>
</dbReference>
<evidence type="ECO:0000259" key="8">
    <source>
        <dbReference type="PROSITE" id="PS50048"/>
    </source>
</evidence>
<dbReference type="Gene3D" id="4.10.240.10">
    <property type="entry name" value="Zn(2)-C6 fungal-type DNA-binding domain"/>
    <property type="match status" value="1"/>
</dbReference>
<feature type="transmembrane region" description="Helical" evidence="7">
    <location>
        <begin position="486"/>
        <end position="505"/>
    </location>
</feature>
<keyword evidence="10" id="KW-1185">Reference proteome</keyword>
<comment type="caution">
    <text evidence="9">The sequence shown here is derived from an EMBL/GenBank/DDBJ whole genome shotgun (WGS) entry which is preliminary data.</text>
</comment>
<feature type="domain" description="Zn(2)-C6 fungal-type" evidence="8">
    <location>
        <begin position="9"/>
        <end position="45"/>
    </location>
</feature>
<dbReference type="SMART" id="SM00066">
    <property type="entry name" value="GAL4"/>
    <property type="match status" value="1"/>
</dbReference>
<dbReference type="CDD" id="cd12148">
    <property type="entry name" value="fungal_TF_MHR"/>
    <property type="match status" value="1"/>
</dbReference>
<protein>
    <submittedName>
        <fullName evidence="9">Fungal-specific transcription factor domain-containing protein</fullName>
    </submittedName>
</protein>
<organism evidence="9 10">
    <name type="scientific">Aspergillus cavernicola</name>
    <dbReference type="NCBI Taxonomy" id="176166"/>
    <lineage>
        <taxon>Eukaryota</taxon>
        <taxon>Fungi</taxon>
        <taxon>Dikarya</taxon>
        <taxon>Ascomycota</taxon>
        <taxon>Pezizomycotina</taxon>
        <taxon>Eurotiomycetes</taxon>
        <taxon>Eurotiomycetidae</taxon>
        <taxon>Eurotiales</taxon>
        <taxon>Aspergillaceae</taxon>
        <taxon>Aspergillus</taxon>
        <taxon>Aspergillus subgen. Nidulantes</taxon>
    </lineage>
</organism>
<dbReference type="PROSITE" id="PS50048">
    <property type="entry name" value="ZN2_CY6_FUNGAL_2"/>
    <property type="match status" value="1"/>
</dbReference>
<dbReference type="SUPFAM" id="SSF57701">
    <property type="entry name" value="Zn2/Cys6 DNA-binding domain"/>
    <property type="match status" value="1"/>
</dbReference>
<feature type="region of interest" description="Disordered" evidence="6">
    <location>
        <begin position="48"/>
        <end position="68"/>
    </location>
</feature>
<reference evidence="9 10" key="1">
    <citation type="submission" date="2024-07" db="EMBL/GenBank/DDBJ databases">
        <title>Section-level genome sequencing and comparative genomics of Aspergillus sections Usti and Cavernicolus.</title>
        <authorList>
            <consortium name="Lawrence Berkeley National Laboratory"/>
            <person name="Nybo J.L."/>
            <person name="Vesth T.C."/>
            <person name="Theobald S."/>
            <person name="Frisvad J.C."/>
            <person name="Larsen T.O."/>
            <person name="Kjaerboelling I."/>
            <person name="Rothschild-Mancinelli K."/>
            <person name="Lyhne E.K."/>
            <person name="Kogle M.E."/>
            <person name="Barry K."/>
            <person name="Clum A."/>
            <person name="Na H."/>
            <person name="Ledsgaard L."/>
            <person name="Lin J."/>
            <person name="Lipzen A."/>
            <person name="Kuo A."/>
            <person name="Riley R."/>
            <person name="Mondo S."/>
            <person name="LaButti K."/>
            <person name="Haridas S."/>
            <person name="Pangalinan J."/>
            <person name="Salamov A.A."/>
            <person name="Simmons B.A."/>
            <person name="Magnuson J.K."/>
            <person name="Chen J."/>
            <person name="Drula E."/>
            <person name="Henrissat B."/>
            <person name="Wiebenga A."/>
            <person name="Lubbers R.J."/>
            <person name="Gomes A.C."/>
            <person name="Makela M.R."/>
            <person name="Stajich J."/>
            <person name="Grigoriev I.V."/>
            <person name="Mortensen U.H."/>
            <person name="De vries R.P."/>
            <person name="Baker S.E."/>
            <person name="Andersen M.R."/>
        </authorList>
    </citation>
    <scope>NUCLEOTIDE SEQUENCE [LARGE SCALE GENOMIC DNA]</scope>
    <source>
        <strain evidence="9 10">CBS 600.67</strain>
    </source>
</reference>
<dbReference type="PANTHER" id="PTHR46910:SF25">
    <property type="entry name" value="ABC-TRANSPORTER-REGULATING TRANSCRIPTION FACTOR"/>
    <property type="match status" value="1"/>
</dbReference>
<name>A0ABR4IFV2_9EURO</name>
<evidence type="ECO:0000256" key="2">
    <source>
        <dbReference type="ARBA" id="ARBA00023015"/>
    </source>
</evidence>
<keyword evidence="1" id="KW-0479">Metal-binding</keyword>
<dbReference type="Pfam" id="PF04082">
    <property type="entry name" value="Fungal_trans"/>
    <property type="match status" value="1"/>
</dbReference>
<dbReference type="PROSITE" id="PS00463">
    <property type="entry name" value="ZN2_CY6_FUNGAL_1"/>
    <property type="match status" value="1"/>
</dbReference>
<dbReference type="InterPro" id="IPR007219">
    <property type="entry name" value="XnlR_reg_dom"/>
</dbReference>
<evidence type="ECO:0000256" key="4">
    <source>
        <dbReference type="ARBA" id="ARBA00023163"/>
    </source>
</evidence>
<keyword evidence="5" id="KW-0539">Nucleus</keyword>
<dbReference type="InterPro" id="IPR001138">
    <property type="entry name" value="Zn2Cys6_DnaBD"/>
</dbReference>
<dbReference type="EMBL" id="JBFXLS010000030">
    <property type="protein sequence ID" value="KAL2826487.1"/>
    <property type="molecule type" value="Genomic_DNA"/>
</dbReference>
<evidence type="ECO:0000256" key="5">
    <source>
        <dbReference type="ARBA" id="ARBA00023242"/>
    </source>
</evidence>
<evidence type="ECO:0000313" key="9">
    <source>
        <dbReference type="EMBL" id="KAL2826487.1"/>
    </source>
</evidence>
<keyword evidence="7" id="KW-0812">Transmembrane</keyword>
<sequence length="642" mass="73074">MQSPKPNKSCDQCRHRKVRCIVSPTAPGEPITCTHCVKRNETCQFSNSKRRLRPKYPSSPQRSSDSESFKASSGLFIDRLIQNPSESAVLYDESSVLKAHDDRVSSSGIAFFSEKRVNSLVKRLGHADLRELVHQIDKTIRTRLLSRQDREISLYSLAKAPAHLEVDREAVIHIQRYFEVLHPVYPFLDRHSFEEKATSSELLHVLETDHSFCGLYYAILALGCQYNGYSSFFPDNNRAWKLFELSLSRLDRILMSPESLANLQALTAMAIFASNAFSHRLDQTLMSEAGRMVITLRYHNSILSEDSALCHRNFWVIYHLEKRYCFQARSSSVIADYDIGCPIPMAPESIIEGYNWLLSSVRFSRILSIAYSSLFSVSASTYPDDTLLASVNHVQTLLEDWRVSIPLEFRPKESLKRHRLHDGPYKEIALRTHYYYYHLAIALERLTLHVSRDITRSENSMRVLLNTASDIIELTRFIDVEPYTPVFILAIIPLSALFIIFDFVIHHPKDPEIHKYLTLLDIGAGHFSQLDHASNGAIPASHLSQFSYMARQCVQNEKKAASNGVLNQATNTQSSACQRTGPVENASHGEMDAMNDPTLMEGIDFGSLDGFYFLTPDSDMWMNGVPSLDEFDPREYYGSIFL</sequence>
<accession>A0ABR4IFV2</accession>
<dbReference type="Proteomes" id="UP001610335">
    <property type="component" value="Unassembled WGS sequence"/>
</dbReference>
<keyword evidence="3" id="KW-0238">DNA-binding</keyword>
<keyword evidence="2" id="KW-0805">Transcription regulation</keyword>
<evidence type="ECO:0000256" key="1">
    <source>
        <dbReference type="ARBA" id="ARBA00022723"/>
    </source>
</evidence>
<evidence type="ECO:0000313" key="10">
    <source>
        <dbReference type="Proteomes" id="UP001610335"/>
    </source>
</evidence>
<evidence type="ECO:0000256" key="6">
    <source>
        <dbReference type="SAM" id="MobiDB-lite"/>
    </source>
</evidence>
<dbReference type="InterPro" id="IPR036864">
    <property type="entry name" value="Zn2-C6_fun-type_DNA-bd_sf"/>
</dbReference>
<proteinExistence type="predicted"/>
<evidence type="ECO:0000256" key="3">
    <source>
        <dbReference type="ARBA" id="ARBA00023125"/>
    </source>
</evidence>
<keyword evidence="4" id="KW-0804">Transcription</keyword>
<gene>
    <name evidence="9" type="ORF">BDW59DRAFT_161006</name>
</gene>
<dbReference type="CDD" id="cd00067">
    <property type="entry name" value="GAL4"/>
    <property type="match status" value="1"/>
</dbReference>